<feature type="region of interest" description="Disordered" evidence="2">
    <location>
        <begin position="1"/>
        <end position="21"/>
    </location>
</feature>
<dbReference type="InterPro" id="IPR008615">
    <property type="entry name" value="FNIP"/>
</dbReference>
<feature type="compositionally biased region" description="Low complexity" evidence="2">
    <location>
        <begin position="1"/>
        <end position="10"/>
    </location>
</feature>
<accession>A0AAN7TR58</accession>
<evidence type="ECO:0000313" key="3">
    <source>
        <dbReference type="EMBL" id="KAK5574616.1"/>
    </source>
</evidence>
<comment type="caution">
    <text evidence="3">The sequence shown here is derived from an EMBL/GenBank/DDBJ whole genome shotgun (WGS) entry which is preliminary data.</text>
</comment>
<evidence type="ECO:0000313" key="4">
    <source>
        <dbReference type="Proteomes" id="UP001344447"/>
    </source>
</evidence>
<dbReference type="Proteomes" id="UP001344447">
    <property type="component" value="Unassembled WGS sequence"/>
</dbReference>
<dbReference type="AlphaFoldDB" id="A0AAN7TR58"/>
<name>A0AAN7TR58_9MYCE</name>
<dbReference type="EMBL" id="JAVFKY010000006">
    <property type="protein sequence ID" value="KAK5574616.1"/>
    <property type="molecule type" value="Genomic_DNA"/>
</dbReference>
<sequence>MFNNDNNSSDSNKKRKNENKIESCVGKKSKSEKFCPLKKWIMEELEYCKGGEELIDNFKELYNNQRFTVEYDDYRDWIPSYLKSIHQYESKKGEKLPFQLKKQYTMNVKINNGGDIFLFRIWRNTVLKNIILQQLYYLNKYFQIRINKKDQLLNSKYRDYIKELYYYSNEDIYLGDIPSSVESLTFGRSFNQVLSAGLIPSSVKSLTFGRDFNQVLSAESIPSSVESLKFGNGFNQVLSSGSIPSSVKSLTFGDYFNQELSAGSIPSSVKSLTFGICFNKVLSAGLIPSSVESLIQ</sequence>
<evidence type="ECO:0000256" key="2">
    <source>
        <dbReference type="SAM" id="MobiDB-lite"/>
    </source>
</evidence>
<protein>
    <recommendedName>
        <fullName evidence="5">FNIP repeat-containing protein</fullName>
    </recommendedName>
</protein>
<keyword evidence="1" id="KW-0677">Repeat</keyword>
<proteinExistence type="predicted"/>
<dbReference type="Pfam" id="PF05725">
    <property type="entry name" value="FNIP"/>
    <property type="match status" value="2"/>
</dbReference>
<evidence type="ECO:0000256" key="1">
    <source>
        <dbReference type="ARBA" id="ARBA00022737"/>
    </source>
</evidence>
<evidence type="ECO:0008006" key="5">
    <source>
        <dbReference type="Google" id="ProtNLM"/>
    </source>
</evidence>
<organism evidence="3 4">
    <name type="scientific">Dictyostelium firmibasis</name>
    <dbReference type="NCBI Taxonomy" id="79012"/>
    <lineage>
        <taxon>Eukaryota</taxon>
        <taxon>Amoebozoa</taxon>
        <taxon>Evosea</taxon>
        <taxon>Eumycetozoa</taxon>
        <taxon>Dictyostelia</taxon>
        <taxon>Dictyosteliales</taxon>
        <taxon>Dictyosteliaceae</taxon>
        <taxon>Dictyostelium</taxon>
    </lineage>
</organism>
<reference evidence="3 4" key="1">
    <citation type="submission" date="2023-11" db="EMBL/GenBank/DDBJ databases">
        <title>Dfirmibasis_genome.</title>
        <authorList>
            <person name="Edelbroek B."/>
            <person name="Kjellin J."/>
            <person name="Jerlstrom-Hultqvist J."/>
            <person name="Soderbom F."/>
        </authorList>
    </citation>
    <scope>NUCLEOTIDE SEQUENCE [LARGE SCALE GENOMIC DNA]</scope>
    <source>
        <strain evidence="3 4">TNS-C-14</strain>
    </source>
</reference>
<dbReference type="PANTHER" id="PTHR32134">
    <property type="entry name" value="FNIP REPEAT-CONTAINING PROTEIN"/>
    <property type="match status" value="1"/>
</dbReference>
<dbReference type="PANTHER" id="PTHR32134:SF173">
    <property type="entry name" value="FNIP REPEAT-CONTAINING PROTEIN-RELATED"/>
    <property type="match status" value="1"/>
</dbReference>
<dbReference type="InterPro" id="IPR051251">
    <property type="entry name" value="STK_FNIP-Repeat"/>
</dbReference>
<gene>
    <name evidence="3" type="ORF">RB653_009869</name>
</gene>
<keyword evidence="4" id="KW-1185">Reference proteome</keyword>